<evidence type="ECO:0000313" key="1">
    <source>
        <dbReference type="EMBL" id="CAJ2667765.1"/>
    </source>
</evidence>
<evidence type="ECO:0000313" key="2">
    <source>
        <dbReference type="Proteomes" id="UP001177021"/>
    </source>
</evidence>
<name>A0ACB0LGP5_TRIPR</name>
<sequence>MILYKLLSRGELENIHGCISTGKEANVYYATKSNGQELAIKTYRTSVLAFKDRVRYVDGDRRFTNDYCGSNHGKMVKTWAEKEMRNLLRVKAEGIMCPTPYLLKHHVLVMEFIGKDGWGAPRLKDANLSLDKLRKGYAEIIVAMRVLYQKCRLVHGDLSEYNILYYAGHLYIIDVSQAVDPDHPRALKFLIDDCIHVSDFFKRHGVGVMTIIELFVFIFDASIVDSAVANYLEEVQQNFLDRGDVSIEDEIADRTFAKDYIAKKLVDVKIMSGEDILDLYYRMIPGLKDQPKQKLNTTEDSCVISDGEYDLLEGDAESQSCENEDNESDSEEISSSESDTDTIEHSQVIFDGESNLLKVNAESQSDEDEDNVSDSKEISSYESDQDTPLMKKAARKEARKENKKKVKEEKRQARKTKVPKAVKKRKLKKSKAPKTR</sequence>
<protein>
    <submittedName>
        <fullName evidence="1">Uncharacterized protein</fullName>
    </submittedName>
</protein>
<reference evidence="1" key="1">
    <citation type="submission" date="2023-10" db="EMBL/GenBank/DDBJ databases">
        <authorList>
            <person name="Rodriguez Cubillos JULIANA M."/>
            <person name="De Vega J."/>
        </authorList>
    </citation>
    <scope>NUCLEOTIDE SEQUENCE</scope>
</reference>
<proteinExistence type="predicted"/>
<dbReference type="EMBL" id="CASHSV030000513">
    <property type="protein sequence ID" value="CAJ2667765.1"/>
    <property type="molecule type" value="Genomic_DNA"/>
</dbReference>
<accession>A0ACB0LGP5</accession>
<gene>
    <name evidence="1" type="ORF">MILVUS5_LOCUS32300</name>
</gene>
<keyword evidence="2" id="KW-1185">Reference proteome</keyword>
<dbReference type="Proteomes" id="UP001177021">
    <property type="component" value="Unassembled WGS sequence"/>
</dbReference>
<organism evidence="1 2">
    <name type="scientific">Trifolium pratense</name>
    <name type="common">Red clover</name>
    <dbReference type="NCBI Taxonomy" id="57577"/>
    <lineage>
        <taxon>Eukaryota</taxon>
        <taxon>Viridiplantae</taxon>
        <taxon>Streptophyta</taxon>
        <taxon>Embryophyta</taxon>
        <taxon>Tracheophyta</taxon>
        <taxon>Spermatophyta</taxon>
        <taxon>Magnoliopsida</taxon>
        <taxon>eudicotyledons</taxon>
        <taxon>Gunneridae</taxon>
        <taxon>Pentapetalae</taxon>
        <taxon>rosids</taxon>
        <taxon>fabids</taxon>
        <taxon>Fabales</taxon>
        <taxon>Fabaceae</taxon>
        <taxon>Papilionoideae</taxon>
        <taxon>50 kb inversion clade</taxon>
        <taxon>NPAAA clade</taxon>
        <taxon>Hologalegina</taxon>
        <taxon>IRL clade</taxon>
        <taxon>Trifolieae</taxon>
        <taxon>Trifolium</taxon>
    </lineage>
</organism>
<comment type="caution">
    <text evidence="1">The sequence shown here is derived from an EMBL/GenBank/DDBJ whole genome shotgun (WGS) entry which is preliminary data.</text>
</comment>